<gene>
    <name evidence="2" type="primary">spo0A_26</name>
    <name evidence="2" type="ORF">SDC9_143652</name>
</gene>
<evidence type="ECO:0000313" key="2">
    <source>
        <dbReference type="EMBL" id="MPM96489.1"/>
    </source>
</evidence>
<dbReference type="GO" id="GO:0005737">
    <property type="term" value="C:cytoplasm"/>
    <property type="evidence" value="ECO:0007669"/>
    <property type="project" value="InterPro"/>
</dbReference>
<dbReference type="InterPro" id="IPR016032">
    <property type="entry name" value="Sig_transdc_resp-reg_C-effctor"/>
</dbReference>
<comment type="caution">
    <text evidence="2">The sequence shown here is derived from an EMBL/GenBank/DDBJ whole genome shotgun (WGS) entry which is preliminary data.</text>
</comment>
<proteinExistence type="predicted"/>
<name>A0A645E4L9_9ZZZZ</name>
<dbReference type="Pfam" id="PF08769">
    <property type="entry name" value="Spo0A_C"/>
    <property type="match status" value="1"/>
</dbReference>
<dbReference type="Gene3D" id="1.10.10.10">
    <property type="entry name" value="Winged helix-like DNA-binding domain superfamily/Winged helix DNA-binding domain"/>
    <property type="match status" value="1"/>
</dbReference>
<dbReference type="GO" id="GO:0005509">
    <property type="term" value="F:calcium ion binding"/>
    <property type="evidence" value="ECO:0007669"/>
    <property type="project" value="InterPro"/>
</dbReference>
<dbReference type="SUPFAM" id="SSF46894">
    <property type="entry name" value="C-terminal effector domain of the bipartite response regulators"/>
    <property type="match status" value="1"/>
</dbReference>
<protein>
    <submittedName>
        <fullName evidence="2">Stage 0 sporulation protein A</fullName>
    </submittedName>
</protein>
<dbReference type="InterPro" id="IPR036388">
    <property type="entry name" value="WH-like_DNA-bd_sf"/>
</dbReference>
<dbReference type="GO" id="GO:0042173">
    <property type="term" value="P:regulation of sporulation resulting in formation of a cellular spore"/>
    <property type="evidence" value="ECO:0007669"/>
    <property type="project" value="InterPro"/>
</dbReference>
<dbReference type="GO" id="GO:0003677">
    <property type="term" value="F:DNA binding"/>
    <property type="evidence" value="ECO:0007669"/>
    <property type="project" value="InterPro"/>
</dbReference>
<dbReference type="AlphaFoldDB" id="A0A645E4L9"/>
<feature type="domain" description="Sporulation initiation factor Spo0A C-terminal" evidence="1">
    <location>
        <begin position="4"/>
        <end position="104"/>
    </location>
</feature>
<evidence type="ECO:0000259" key="1">
    <source>
        <dbReference type="Pfam" id="PF08769"/>
    </source>
</evidence>
<reference evidence="2" key="1">
    <citation type="submission" date="2019-08" db="EMBL/GenBank/DDBJ databases">
        <authorList>
            <person name="Kucharzyk K."/>
            <person name="Murdoch R.W."/>
            <person name="Higgins S."/>
            <person name="Loffler F."/>
        </authorList>
    </citation>
    <scope>NUCLEOTIDE SEQUENCE</scope>
</reference>
<accession>A0A645E4L9</accession>
<dbReference type="GO" id="GO:0003700">
    <property type="term" value="F:DNA-binding transcription factor activity"/>
    <property type="evidence" value="ECO:0007669"/>
    <property type="project" value="InterPro"/>
</dbReference>
<organism evidence="2">
    <name type="scientific">bioreactor metagenome</name>
    <dbReference type="NCBI Taxonomy" id="1076179"/>
    <lineage>
        <taxon>unclassified sequences</taxon>
        <taxon>metagenomes</taxon>
        <taxon>ecological metagenomes</taxon>
    </lineage>
</organism>
<dbReference type="EMBL" id="VSSQ01042865">
    <property type="protein sequence ID" value="MPM96489.1"/>
    <property type="molecule type" value="Genomic_DNA"/>
</dbReference>
<dbReference type="InterPro" id="IPR014879">
    <property type="entry name" value="Spo0A_C"/>
</dbReference>
<sequence>MDKIKQLILRLGIRSTYKGFLYLAYALTLCMQDESYLLSIYTRLYADVGKHYNVNRDNVEHCLRTVVSTCWDKEDRKFLIKISGYNMTQKPTNGEFIDILYHYLTLHEEISL</sequence>